<name>A0AAE6G548_MYXXA</name>
<dbReference type="EMBL" id="CP017174">
    <property type="protein sequence ID" value="QDE71143.1"/>
    <property type="molecule type" value="Genomic_DNA"/>
</dbReference>
<dbReference type="InterPro" id="IPR037883">
    <property type="entry name" value="Knr4/Smi1-like_sf"/>
</dbReference>
<reference evidence="1 2" key="1">
    <citation type="journal article" date="2019" name="Science">
        <title>Social genes are selection hotspots in kin groups of a soil microbe.</title>
        <authorList>
            <person name="Wielgoss S."/>
            <person name="Wolfensberger R."/>
            <person name="Sun L."/>
            <person name="Fiegna F."/>
            <person name="Velicer G.J."/>
        </authorList>
    </citation>
    <scope>NUCLEOTIDE SEQUENCE [LARGE SCALE GENOMIC DNA]</scope>
    <source>
        <strain evidence="1 2">MC3.5.9c15</strain>
    </source>
</reference>
<sequence length="79" mass="9175">MRSFTMRRMPTLEQRLVSGPESLTESEIAAAEERLNHKYPPGFRALLQKHGAFNLRRPGSEDAVFEAWFEDPARRWATE</sequence>
<dbReference type="RefSeq" id="WP_140799943.1">
    <property type="nucleotide sequence ID" value="NZ_CP017173.1"/>
</dbReference>
<organism evidence="1 2">
    <name type="scientific">Myxococcus xanthus</name>
    <dbReference type="NCBI Taxonomy" id="34"/>
    <lineage>
        <taxon>Bacteria</taxon>
        <taxon>Pseudomonadati</taxon>
        <taxon>Myxococcota</taxon>
        <taxon>Myxococcia</taxon>
        <taxon>Myxococcales</taxon>
        <taxon>Cystobacterineae</taxon>
        <taxon>Myxococcaceae</taxon>
        <taxon>Myxococcus</taxon>
    </lineage>
</organism>
<dbReference type="AlphaFoldDB" id="A0AAE6G548"/>
<gene>
    <name evidence="1" type="ORF">BHS09_31535</name>
</gene>
<dbReference type="Proteomes" id="UP000320179">
    <property type="component" value="Chromosome"/>
</dbReference>
<accession>A0AAE6G548</accession>
<protein>
    <recommendedName>
        <fullName evidence="3">SMI1/KNR4 family protein</fullName>
    </recommendedName>
</protein>
<dbReference type="SUPFAM" id="SSF160631">
    <property type="entry name" value="SMI1/KNR4-like"/>
    <property type="match status" value="1"/>
</dbReference>
<evidence type="ECO:0008006" key="3">
    <source>
        <dbReference type="Google" id="ProtNLM"/>
    </source>
</evidence>
<proteinExistence type="predicted"/>
<evidence type="ECO:0000313" key="1">
    <source>
        <dbReference type="EMBL" id="QDE71143.1"/>
    </source>
</evidence>
<evidence type="ECO:0000313" key="2">
    <source>
        <dbReference type="Proteomes" id="UP000320179"/>
    </source>
</evidence>